<proteinExistence type="predicted"/>
<accession>A0A557STG5</accession>
<keyword evidence="3" id="KW-0547">Nucleotide-binding</keyword>
<reference evidence="6 7" key="1">
    <citation type="journal article" date="2019" name="Front. Microbiol.">
        <title>Ammonia Oxidation by the Arctic Terrestrial Thaumarchaeote Candidatus Nitrosocosmicus arcticus Is Stimulated by Increasing Temperatures.</title>
        <authorList>
            <person name="Alves R.J.E."/>
            <person name="Kerou M."/>
            <person name="Zappe A."/>
            <person name="Bittner R."/>
            <person name="Abby S.S."/>
            <person name="Schmidt H.A."/>
            <person name="Pfeifer K."/>
            <person name="Schleper C."/>
        </authorList>
    </citation>
    <scope>NUCLEOTIDE SEQUENCE [LARGE SCALE GENOMIC DNA]</scope>
    <source>
        <strain evidence="6 7">Kfb</strain>
    </source>
</reference>
<dbReference type="AlphaFoldDB" id="A0A557STG5"/>
<dbReference type="RefSeq" id="WP_144732744.1">
    <property type="nucleotide sequence ID" value="NZ_ML675587.1"/>
</dbReference>
<sequence>MTEDNKKKIFLVNVSIENKPFLNDPEGETVLNDLILKENYSDIVSVRSAKSFSIKILSKNEAEALLKVKKMCDDLRIYNPIVSNCELSIRKV</sequence>
<dbReference type="PANTHER" id="PTHR34696:SF1">
    <property type="entry name" value="PHOSPHORIBOSYLFORMYLGLYCINAMIDINE SYNTHASE SUBUNIT PURS"/>
    <property type="match status" value="1"/>
</dbReference>
<dbReference type="InterPro" id="IPR003850">
    <property type="entry name" value="PurS"/>
</dbReference>
<keyword evidence="5" id="KW-0067">ATP-binding</keyword>
<dbReference type="GO" id="GO:0005524">
    <property type="term" value="F:ATP binding"/>
    <property type="evidence" value="ECO:0007669"/>
    <property type="project" value="UniProtKB-KW"/>
</dbReference>
<dbReference type="SUPFAM" id="SSF82697">
    <property type="entry name" value="PurS-like"/>
    <property type="match status" value="1"/>
</dbReference>
<keyword evidence="7" id="KW-1185">Reference proteome</keyword>
<dbReference type="GO" id="GO:0006164">
    <property type="term" value="P:purine nucleotide biosynthetic process"/>
    <property type="evidence" value="ECO:0007669"/>
    <property type="project" value="UniProtKB-KW"/>
</dbReference>
<dbReference type="PANTHER" id="PTHR34696">
    <property type="entry name" value="PHOSPHORIBOSYLFORMYLGLYCINAMIDINE SYNTHASE SUBUNIT PURS"/>
    <property type="match status" value="1"/>
</dbReference>
<dbReference type="Proteomes" id="UP000315289">
    <property type="component" value="Unassembled WGS sequence"/>
</dbReference>
<evidence type="ECO:0000256" key="3">
    <source>
        <dbReference type="ARBA" id="ARBA00022741"/>
    </source>
</evidence>
<evidence type="ECO:0000313" key="6">
    <source>
        <dbReference type="EMBL" id="TVP39878.1"/>
    </source>
</evidence>
<protein>
    <submittedName>
        <fullName evidence="6">Putative phosphoribosylformylglycinamidine synthase PurS</fullName>
    </submittedName>
</protein>
<dbReference type="InterPro" id="IPR036604">
    <property type="entry name" value="PurS-like_sf"/>
</dbReference>
<dbReference type="GO" id="GO:0016874">
    <property type="term" value="F:ligase activity"/>
    <property type="evidence" value="ECO:0007669"/>
    <property type="project" value="UniProtKB-KW"/>
</dbReference>
<keyword evidence="2" id="KW-0436">Ligase</keyword>
<evidence type="ECO:0000256" key="5">
    <source>
        <dbReference type="ARBA" id="ARBA00022840"/>
    </source>
</evidence>
<evidence type="ECO:0000256" key="4">
    <source>
        <dbReference type="ARBA" id="ARBA00022755"/>
    </source>
</evidence>
<dbReference type="Pfam" id="PF02700">
    <property type="entry name" value="PurS"/>
    <property type="match status" value="1"/>
</dbReference>
<comment type="caution">
    <text evidence="6">The sequence shown here is derived from an EMBL/GenBank/DDBJ whole genome shotgun (WGS) entry which is preliminary data.</text>
</comment>
<organism evidence="6 7">
    <name type="scientific">Candidatus Nitrosocosmicus arcticus</name>
    <dbReference type="NCBI Taxonomy" id="2035267"/>
    <lineage>
        <taxon>Archaea</taxon>
        <taxon>Nitrososphaerota</taxon>
        <taxon>Nitrososphaeria</taxon>
        <taxon>Nitrososphaerales</taxon>
        <taxon>Nitrososphaeraceae</taxon>
        <taxon>Candidatus Nitrosocosmicus</taxon>
    </lineage>
</organism>
<evidence type="ECO:0000313" key="7">
    <source>
        <dbReference type="Proteomes" id="UP000315289"/>
    </source>
</evidence>
<dbReference type="EMBL" id="VOAH01000011">
    <property type="protein sequence ID" value="TVP39878.1"/>
    <property type="molecule type" value="Genomic_DNA"/>
</dbReference>
<evidence type="ECO:0000256" key="2">
    <source>
        <dbReference type="ARBA" id="ARBA00022598"/>
    </source>
</evidence>
<name>A0A557STG5_9ARCH</name>
<keyword evidence="4" id="KW-0658">Purine biosynthesis</keyword>
<evidence type="ECO:0000256" key="1">
    <source>
        <dbReference type="ARBA" id="ARBA00022490"/>
    </source>
</evidence>
<dbReference type="Gene3D" id="3.30.1280.10">
    <property type="entry name" value="Phosphoribosylformylglycinamidine synthase subunit PurS"/>
    <property type="match status" value="1"/>
</dbReference>
<dbReference type="OrthoDB" id="56303at2157"/>
<gene>
    <name evidence="6" type="primary">purS</name>
    <name evidence="6" type="ORF">NARC_110090</name>
</gene>
<keyword evidence="1" id="KW-0963">Cytoplasm</keyword>